<dbReference type="RefSeq" id="WP_135288016.1">
    <property type="nucleotide sequence ID" value="NZ_QUZU01000003.1"/>
</dbReference>
<sequence length="315" mass="34192">MTAGASLSTERAVTAQLTILVRCGDESGVLQAFHTRLVAIIERLNTPTEVLYVNAGAQGPVADLLDQIALGPRVSTLHLSPTVDAEAVLRAGLRCASGRAVIVMEGDLRDPPELIPLMVQEWRKGFEVVNMQRRSRPRETWLKRTGARLYDAVIDHLIDDFEVPSHVGDFRLIGPHALAAIRARDDRSGALTLLVSWLGYPSTEVNYERRAYPAGRSKGSSLAWLNRSIDGIFTCSLRPLRLYSYLSALSFAVGAVWLAGSATLGELTDQHLVVQSILLLSLGTALVGEYVGRLSRAANPRPNALNEHTAPGIKG</sequence>
<gene>
    <name evidence="9" type="ORF">DYL59_04115</name>
</gene>
<evidence type="ECO:0000256" key="7">
    <source>
        <dbReference type="ARBA" id="ARBA00023136"/>
    </source>
</evidence>
<keyword evidence="6" id="KW-1133">Transmembrane helix</keyword>
<name>A0A4Z0AY21_9PSED</name>
<dbReference type="OrthoDB" id="9811884at2"/>
<keyword evidence="5" id="KW-0812">Transmembrane</keyword>
<keyword evidence="2" id="KW-1003">Cell membrane</keyword>
<dbReference type="PANTHER" id="PTHR48090:SF1">
    <property type="entry name" value="PROPHAGE BACTOPRENOL GLUCOSYL TRANSFERASE HOMOLOG"/>
    <property type="match status" value="1"/>
</dbReference>
<evidence type="ECO:0000256" key="2">
    <source>
        <dbReference type="ARBA" id="ARBA00022519"/>
    </source>
</evidence>
<evidence type="ECO:0000256" key="6">
    <source>
        <dbReference type="ARBA" id="ARBA00022989"/>
    </source>
</evidence>
<dbReference type="Gene3D" id="3.90.550.10">
    <property type="entry name" value="Spore Coat Polysaccharide Biosynthesis Protein SpsA, Chain A"/>
    <property type="match status" value="1"/>
</dbReference>
<dbReference type="EMBL" id="QUZU01000003">
    <property type="protein sequence ID" value="TFY91666.1"/>
    <property type="molecule type" value="Genomic_DNA"/>
</dbReference>
<evidence type="ECO:0000256" key="3">
    <source>
        <dbReference type="ARBA" id="ARBA00022676"/>
    </source>
</evidence>
<protein>
    <submittedName>
        <fullName evidence="9">Glycosyltransferase</fullName>
    </submittedName>
</protein>
<evidence type="ECO:0000313" key="9">
    <source>
        <dbReference type="EMBL" id="TFY91666.1"/>
    </source>
</evidence>
<dbReference type="GO" id="GO:0016757">
    <property type="term" value="F:glycosyltransferase activity"/>
    <property type="evidence" value="ECO:0007669"/>
    <property type="project" value="UniProtKB-KW"/>
</dbReference>
<keyword evidence="7" id="KW-0472">Membrane</keyword>
<dbReference type="PANTHER" id="PTHR48090">
    <property type="entry name" value="UNDECAPRENYL-PHOSPHATE 4-DEOXY-4-FORMAMIDO-L-ARABINOSE TRANSFERASE-RELATED"/>
    <property type="match status" value="1"/>
</dbReference>
<organism evidence="9 10">
    <name type="scientific">Pseudomonas kairouanensis</name>
    <dbReference type="NCBI Taxonomy" id="2293832"/>
    <lineage>
        <taxon>Bacteria</taxon>
        <taxon>Pseudomonadati</taxon>
        <taxon>Pseudomonadota</taxon>
        <taxon>Gammaproteobacteria</taxon>
        <taxon>Pseudomonadales</taxon>
        <taxon>Pseudomonadaceae</taxon>
        <taxon>Pseudomonas</taxon>
    </lineage>
</organism>
<dbReference type="SUPFAM" id="SSF53448">
    <property type="entry name" value="Nucleotide-diphospho-sugar transferases"/>
    <property type="match status" value="1"/>
</dbReference>
<dbReference type="InterPro" id="IPR029044">
    <property type="entry name" value="Nucleotide-diphossugar_trans"/>
</dbReference>
<dbReference type="InterPro" id="IPR001173">
    <property type="entry name" value="Glyco_trans_2-like"/>
</dbReference>
<proteinExistence type="predicted"/>
<dbReference type="InterPro" id="IPR050256">
    <property type="entry name" value="Glycosyltransferase_2"/>
</dbReference>
<evidence type="ECO:0000259" key="8">
    <source>
        <dbReference type="Pfam" id="PF00535"/>
    </source>
</evidence>
<keyword evidence="3" id="KW-0328">Glycosyltransferase</keyword>
<comment type="caution">
    <text evidence="9">The sequence shown here is derived from an EMBL/GenBank/DDBJ whole genome shotgun (WGS) entry which is preliminary data.</text>
</comment>
<evidence type="ECO:0000256" key="5">
    <source>
        <dbReference type="ARBA" id="ARBA00022692"/>
    </source>
</evidence>
<evidence type="ECO:0000313" key="10">
    <source>
        <dbReference type="Proteomes" id="UP000297391"/>
    </source>
</evidence>
<comment type="subcellular location">
    <subcellularLocation>
        <location evidence="1">Membrane</location>
        <topology evidence="1">Multi-pass membrane protein</topology>
    </subcellularLocation>
</comment>
<feature type="domain" description="Glycosyltransferase 2-like" evidence="8">
    <location>
        <begin position="40"/>
        <end position="148"/>
    </location>
</feature>
<accession>A0A4Z0AY21</accession>
<keyword evidence="10" id="KW-1185">Reference proteome</keyword>
<dbReference type="Proteomes" id="UP000297391">
    <property type="component" value="Unassembled WGS sequence"/>
</dbReference>
<keyword evidence="2" id="KW-0997">Cell inner membrane</keyword>
<evidence type="ECO:0000256" key="1">
    <source>
        <dbReference type="ARBA" id="ARBA00004141"/>
    </source>
</evidence>
<keyword evidence="4 9" id="KW-0808">Transferase</keyword>
<dbReference type="AlphaFoldDB" id="A0A4Z0AY21"/>
<evidence type="ECO:0000256" key="4">
    <source>
        <dbReference type="ARBA" id="ARBA00022679"/>
    </source>
</evidence>
<reference evidence="9 10" key="1">
    <citation type="journal article" date="2019" name="Syst. Appl. Microbiol.">
        <title>New species of pathogenic Pseudomonas isolated from citrus in Tunisia: Proposal of Pseudomonas kairouanensis sp. nov. and Pseudomonas nabeulensis sp. nov.</title>
        <authorList>
            <person name="Oueslati M."/>
            <person name="Mulet M."/>
            <person name="Gomila M."/>
            <person name="Berge O."/>
            <person name="Hajlaoui M.R."/>
            <person name="Lalucat J."/>
            <person name="Sadfi-Zouaoui N."/>
            <person name="Garcia-Valdes E."/>
        </authorList>
    </citation>
    <scope>NUCLEOTIDE SEQUENCE [LARGE SCALE GENOMIC DNA]</scope>
    <source>
        <strain evidence="9 10">KC12</strain>
    </source>
</reference>
<dbReference type="GO" id="GO:0005886">
    <property type="term" value="C:plasma membrane"/>
    <property type="evidence" value="ECO:0007669"/>
    <property type="project" value="TreeGrafter"/>
</dbReference>
<dbReference type="Pfam" id="PF00535">
    <property type="entry name" value="Glycos_transf_2"/>
    <property type="match status" value="1"/>
</dbReference>